<sequence length="87" mass="9846">MKPEQLYQNLKELAEKLGITVSEQNLRSAGIKVKSGLCKIKGKHLFVMDKKLPVHKKNKILASCLSKMPHEDIYVVPAVREILTHNP</sequence>
<dbReference type="AlphaFoldDB" id="A0A975GT13"/>
<proteinExistence type="predicted"/>
<accession>A0A975GT13</accession>
<gene>
    <name evidence="1" type="ORF">dnm_086000</name>
</gene>
<evidence type="ECO:0000313" key="2">
    <source>
        <dbReference type="Proteomes" id="UP000663722"/>
    </source>
</evidence>
<dbReference type="EMBL" id="CP061800">
    <property type="protein sequence ID" value="QTA92517.1"/>
    <property type="molecule type" value="Genomic_DNA"/>
</dbReference>
<reference evidence="1" key="1">
    <citation type="journal article" date="2021" name="Microb. Physiol.">
        <title>Proteogenomic Insights into the Physiology of Marine, Sulfate-Reducing, Filamentous Desulfonema limicola and Desulfonema magnum.</title>
        <authorList>
            <person name="Schnaars V."/>
            <person name="Wohlbrand L."/>
            <person name="Scheve S."/>
            <person name="Hinrichs C."/>
            <person name="Reinhardt R."/>
            <person name="Rabus R."/>
        </authorList>
    </citation>
    <scope>NUCLEOTIDE SEQUENCE</scope>
    <source>
        <strain evidence="1">4be13</strain>
    </source>
</reference>
<organism evidence="1 2">
    <name type="scientific">Desulfonema magnum</name>
    <dbReference type="NCBI Taxonomy" id="45655"/>
    <lineage>
        <taxon>Bacteria</taxon>
        <taxon>Pseudomonadati</taxon>
        <taxon>Thermodesulfobacteriota</taxon>
        <taxon>Desulfobacteria</taxon>
        <taxon>Desulfobacterales</taxon>
        <taxon>Desulfococcaceae</taxon>
        <taxon>Desulfonema</taxon>
    </lineage>
</organism>
<evidence type="ECO:0000313" key="1">
    <source>
        <dbReference type="EMBL" id="QTA92517.1"/>
    </source>
</evidence>
<keyword evidence="2" id="KW-1185">Reference proteome</keyword>
<dbReference type="RefSeq" id="WP_207679849.1">
    <property type="nucleotide sequence ID" value="NZ_CP061800.1"/>
</dbReference>
<name>A0A975GT13_9BACT</name>
<dbReference type="Proteomes" id="UP000663722">
    <property type="component" value="Chromosome"/>
</dbReference>
<protein>
    <submittedName>
        <fullName evidence="1">Uncharacterized protein</fullName>
    </submittedName>
</protein>
<dbReference type="KEGG" id="dmm:dnm_086000"/>